<proteinExistence type="predicted"/>
<dbReference type="VEuPathDB" id="FungiDB:BO70DRAFT_131484"/>
<comment type="caution">
    <text evidence="2">The sequence shown here is derived from an EMBL/GenBank/DDBJ whole genome shotgun (WGS) entry which is preliminary data.</text>
</comment>
<protein>
    <submittedName>
        <fullName evidence="2">Uncharacterized protein</fullName>
    </submittedName>
</protein>
<reference evidence="2 3" key="1">
    <citation type="submission" date="2016-12" db="EMBL/GenBank/DDBJ databases">
        <title>The genomes of Aspergillus section Nigri reveals drivers in fungal speciation.</title>
        <authorList>
            <consortium name="DOE Joint Genome Institute"/>
            <person name="Vesth T.C."/>
            <person name="Nybo J."/>
            <person name="Theobald S."/>
            <person name="Brandl J."/>
            <person name="Frisvad J.C."/>
            <person name="Nielsen K.F."/>
            <person name="Lyhne E.K."/>
            <person name="Kogle M.E."/>
            <person name="Kuo A."/>
            <person name="Riley R."/>
            <person name="Clum A."/>
            <person name="Nolan M."/>
            <person name="Lipzen A."/>
            <person name="Salamov A."/>
            <person name="Henrissat B."/>
            <person name="Wiebenga A."/>
            <person name="De Vries R.P."/>
            <person name="Grigoriev I.V."/>
            <person name="Mortensen U.H."/>
            <person name="Andersen M.R."/>
            <person name="Baker S.E."/>
        </authorList>
    </citation>
    <scope>NUCLEOTIDE SEQUENCE [LARGE SCALE GENOMIC DNA]</scope>
    <source>
        <strain evidence="2 3">CBS 117.55</strain>
    </source>
</reference>
<dbReference type="EMBL" id="MSFL01000003">
    <property type="protein sequence ID" value="PWY89961.1"/>
    <property type="molecule type" value="Genomic_DNA"/>
</dbReference>
<feature type="region of interest" description="Disordered" evidence="1">
    <location>
        <begin position="368"/>
        <end position="419"/>
    </location>
</feature>
<feature type="compositionally biased region" description="Polar residues" evidence="1">
    <location>
        <begin position="313"/>
        <end position="329"/>
    </location>
</feature>
<dbReference type="RefSeq" id="XP_025402792.1">
    <property type="nucleotide sequence ID" value="XM_025538034.1"/>
</dbReference>
<feature type="region of interest" description="Disordered" evidence="1">
    <location>
        <begin position="221"/>
        <end position="245"/>
    </location>
</feature>
<dbReference type="OrthoDB" id="4507478at2759"/>
<organism evidence="2 3">
    <name type="scientific">Aspergillus heteromorphus CBS 117.55</name>
    <dbReference type="NCBI Taxonomy" id="1448321"/>
    <lineage>
        <taxon>Eukaryota</taxon>
        <taxon>Fungi</taxon>
        <taxon>Dikarya</taxon>
        <taxon>Ascomycota</taxon>
        <taxon>Pezizomycotina</taxon>
        <taxon>Eurotiomycetes</taxon>
        <taxon>Eurotiomycetidae</taxon>
        <taxon>Eurotiales</taxon>
        <taxon>Aspergillaceae</taxon>
        <taxon>Aspergillus</taxon>
        <taxon>Aspergillus subgen. Circumdati</taxon>
    </lineage>
</organism>
<evidence type="ECO:0000256" key="1">
    <source>
        <dbReference type="SAM" id="MobiDB-lite"/>
    </source>
</evidence>
<evidence type="ECO:0000313" key="3">
    <source>
        <dbReference type="Proteomes" id="UP000247233"/>
    </source>
</evidence>
<gene>
    <name evidence="2" type="ORF">BO70DRAFT_131484</name>
</gene>
<accession>A0A317WVU1</accession>
<feature type="region of interest" description="Disordered" evidence="1">
    <location>
        <begin position="487"/>
        <end position="507"/>
    </location>
</feature>
<dbReference type="Proteomes" id="UP000247233">
    <property type="component" value="Unassembled WGS sequence"/>
</dbReference>
<feature type="compositionally biased region" description="Polar residues" evidence="1">
    <location>
        <begin position="383"/>
        <end position="392"/>
    </location>
</feature>
<sequence>MGQLIVYWFACNHFIPHFQKKPLETLDYPIGADPRTTAAIVAQLCPICWGPQDAVNDDRKSLLFDCEDLSLILDMSSMDPEFVHAVVRFYARGDFRRWGQPEAAGATFPAEDTYLEEMEMESIMNTTGHKHYSTHPGYAFDAALAEIRRSDPDNYTTLNWARENYLPKTECLYLNFPILYPAKVSKAVAALIKREEARNSKALCGNATAWTLPQQGDAQLDQPEMMNSDQPEDTETNTQPQPIHFVNSEPVNPLESTETNTQPQPVHFVNPDPYIPQDLRIGTPFVLTDPEFEEQNPFASNDPSDNRPVPLSLSKSVYNQPKPASNTASWLRPLPGTGYPEFEETGNFNDYIAHPYIMYTPTPLASDRRAGRIRRGKLPIRDSPTSDCTGSDTQQEQEQEQEEQQPTTPPTLRRFSTPTYDEVELTPLAATTDCEDGELTPIGEFVRQYNRHRTLAGPAYRTYTQTSPPFLPSEATSPDDVKVIPNPNFNLDSPSTEPKTPYHPSDLDYLFLS</sequence>
<name>A0A317WVU1_9EURO</name>
<feature type="region of interest" description="Disordered" evidence="1">
    <location>
        <begin position="293"/>
        <end position="334"/>
    </location>
</feature>
<dbReference type="GeneID" id="37060271"/>
<dbReference type="AlphaFoldDB" id="A0A317WVU1"/>
<evidence type="ECO:0000313" key="2">
    <source>
        <dbReference type="EMBL" id="PWY89961.1"/>
    </source>
</evidence>
<feature type="compositionally biased region" description="Polar residues" evidence="1">
    <location>
        <begin position="487"/>
        <end position="498"/>
    </location>
</feature>
<keyword evidence="3" id="KW-1185">Reference proteome</keyword>